<comment type="caution">
    <text evidence="6">Lacks conserved residue(s) required for the propagation of feature annotation.</text>
</comment>
<reference evidence="8" key="1">
    <citation type="journal article" date="2004" name="Nature">
        <title>Genome duplication in the teleost fish Tetraodon nigroviridis reveals the early vertebrate proto-karyotype.</title>
        <authorList>
            <person name="Jaillon O."/>
            <person name="Aury J.-M."/>
            <person name="Brunet F."/>
            <person name="Petit J.-L."/>
            <person name="Stange-Thomann N."/>
            <person name="Mauceli E."/>
            <person name="Bouneau L."/>
            <person name="Fischer C."/>
            <person name="Ozouf-Costaz C."/>
            <person name="Bernot A."/>
            <person name="Nicaud S."/>
            <person name="Jaffe D."/>
            <person name="Fisher S."/>
            <person name="Lutfalla G."/>
            <person name="Dossat C."/>
            <person name="Segurens B."/>
            <person name="Dasilva C."/>
            <person name="Salanoubat M."/>
            <person name="Levy M."/>
            <person name="Boudet N."/>
            <person name="Castellano S."/>
            <person name="Anthouard V."/>
            <person name="Jubin C."/>
            <person name="Castelli V."/>
            <person name="Katinka M."/>
            <person name="Vacherie B."/>
            <person name="Biemont C."/>
            <person name="Skalli Z."/>
            <person name="Cattolico L."/>
            <person name="Poulain J."/>
            <person name="De Berardinis V."/>
            <person name="Cruaud C."/>
            <person name="Duprat S."/>
            <person name="Brottier P."/>
            <person name="Coutanceau J.-P."/>
            <person name="Gouzy J."/>
            <person name="Parra G."/>
            <person name="Lardier G."/>
            <person name="Chapple C."/>
            <person name="McKernan K.J."/>
            <person name="McEwan P."/>
            <person name="Bosak S."/>
            <person name="Kellis M."/>
            <person name="Volff J.-N."/>
            <person name="Guigo R."/>
            <person name="Zody M.C."/>
            <person name="Mesirov J."/>
            <person name="Lindblad-Toh K."/>
            <person name="Birren B."/>
            <person name="Nusbaum C."/>
            <person name="Kahn D."/>
            <person name="Robinson-Rechavi M."/>
            <person name="Laudet V."/>
            <person name="Schachter V."/>
            <person name="Quetier F."/>
            <person name="Saurin W."/>
            <person name="Scarpelli C."/>
            <person name="Wincker P."/>
            <person name="Lander E.S."/>
            <person name="Weissenbach J."/>
            <person name="Roest Crollius H."/>
        </authorList>
    </citation>
    <scope>NUCLEOTIDE SEQUENCE [LARGE SCALE GENOMIC DNA]</scope>
</reference>
<evidence type="ECO:0000256" key="4">
    <source>
        <dbReference type="ARBA" id="ARBA00023157"/>
    </source>
</evidence>
<dbReference type="InterPro" id="IPR044004">
    <property type="entry name" value="TSP1_spondin_dom"/>
</dbReference>
<dbReference type="Gene3D" id="2.10.90.10">
    <property type="entry name" value="Cystine-knot cytokines"/>
    <property type="match status" value="1"/>
</dbReference>
<dbReference type="AlphaFoldDB" id="Q4SKI6"/>
<dbReference type="EMBL" id="CAAE01014565">
    <property type="protein sequence ID" value="CAF98846.1"/>
    <property type="molecule type" value="Genomic_DNA"/>
</dbReference>
<dbReference type="PROSITE" id="PS50092">
    <property type="entry name" value="TSP1"/>
    <property type="match status" value="1"/>
</dbReference>
<evidence type="ECO:0000313" key="8">
    <source>
        <dbReference type="EMBL" id="CAF98846.1"/>
    </source>
</evidence>
<keyword evidence="4" id="KW-1015">Disulfide bond</keyword>
<dbReference type="SMART" id="SM00209">
    <property type="entry name" value="TSP1"/>
    <property type="match status" value="1"/>
</dbReference>
<evidence type="ECO:0000256" key="6">
    <source>
        <dbReference type="PROSITE-ProRule" id="PRU00039"/>
    </source>
</evidence>
<dbReference type="GO" id="GO:0005576">
    <property type="term" value="C:extracellular region"/>
    <property type="evidence" value="ECO:0007669"/>
    <property type="project" value="UniProtKB-SubCell"/>
</dbReference>
<gene>
    <name evidence="8" type="ORF">GSTENG00016704001</name>
</gene>
<feature type="domain" description="CTCK" evidence="7">
    <location>
        <begin position="142"/>
        <end position="233"/>
    </location>
</feature>
<dbReference type="Pfam" id="PF19028">
    <property type="entry name" value="TSP1_spondin"/>
    <property type="match status" value="1"/>
</dbReference>
<dbReference type="InterPro" id="IPR000884">
    <property type="entry name" value="TSP1_rpt"/>
</dbReference>
<comment type="subcellular location">
    <subcellularLocation>
        <location evidence="1">Secreted</location>
    </subcellularLocation>
</comment>
<evidence type="ECO:0000259" key="7">
    <source>
        <dbReference type="PROSITE" id="PS01225"/>
    </source>
</evidence>
<dbReference type="KEGG" id="tng:GSTEN00016704G001"/>
<dbReference type="Gene3D" id="2.20.100.10">
    <property type="entry name" value="Thrombospondin type-1 (TSP1) repeat"/>
    <property type="match status" value="1"/>
</dbReference>
<keyword evidence="3" id="KW-0732">Signal</keyword>
<accession>Q4SKI6</accession>
<organism evidence="8">
    <name type="scientific">Tetraodon nigroviridis</name>
    <name type="common">Spotted green pufferfish</name>
    <name type="synonym">Chelonodon nigroviridis</name>
    <dbReference type="NCBI Taxonomy" id="99883"/>
    <lineage>
        <taxon>Eukaryota</taxon>
        <taxon>Metazoa</taxon>
        <taxon>Chordata</taxon>
        <taxon>Craniata</taxon>
        <taxon>Vertebrata</taxon>
        <taxon>Euteleostomi</taxon>
        <taxon>Actinopterygii</taxon>
        <taxon>Neopterygii</taxon>
        <taxon>Teleostei</taxon>
        <taxon>Neoteleostei</taxon>
        <taxon>Acanthomorphata</taxon>
        <taxon>Eupercaria</taxon>
        <taxon>Tetraodontiformes</taxon>
        <taxon>Tetradontoidea</taxon>
        <taxon>Tetraodontidae</taxon>
        <taxon>Tetraodon</taxon>
    </lineage>
</organism>
<keyword evidence="5" id="KW-0325">Glycoprotein</keyword>
<dbReference type="InterPro" id="IPR006208">
    <property type="entry name" value="Glyco_hormone_CN"/>
</dbReference>
<dbReference type="Pfam" id="PF00007">
    <property type="entry name" value="Cys_knot"/>
    <property type="match status" value="1"/>
</dbReference>
<dbReference type="InterPro" id="IPR036383">
    <property type="entry name" value="TSP1_rpt_sf"/>
</dbReference>
<evidence type="ECO:0000256" key="2">
    <source>
        <dbReference type="ARBA" id="ARBA00022525"/>
    </source>
</evidence>
<name>Q4SKI6_TETNG</name>
<dbReference type="PROSITE" id="PS01225">
    <property type="entry name" value="CTCK_2"/>
    <property type="match status" value="1"/>
</dbReference>
<proteinExistence type="predicted"/>
<dbReference type="OrthoDB" id="6262482at2759"/>
<evidence type="ECO:0000256" key="5">
    <source>
        <dbReference type="ARBA" id="ARBA00023180"/>
    </source>
</evidence>
<comment type="caution">
    <text evidence="8">The sequence shown here is derived from an EMBL/GenBank/DDBJ whole genome shotgun (WGS) entry which is preliminary data.</text>
</comment>
<evidence type="ECO:0000256" key="1">
    <source>
        <dbReference type="ARBA" id="ARBA00004613"/>
    </source>
</evidence>
<dbReference type="InterPro" id="IPR006207">
    <property type="entry name" value="Cys_knot_C"/>
</dbReference>
<keyword evidence="2" id="KW-0964">Secreted</keyword>
<sequence length="267" mass="29642">MECVDSLRRPMQWWSQAALQMVSSIAARIPLQEPADAEPKLQHRTLPRYDYGWTKDGFKGGCMIDFPCILVYARTALWHAPSFPAPCTSPGAPGTPAQFHAGMAPAGCFLSEWSTWSECSATCGGGLSARNKTILQEPEPACPAGEQWRMDVRNITKGDCRLDNVEVSFCRGRCLSRTDVTLEEPYLQSVCDCCSYRLDPENPVRFLSLRCESGESEPVVLPIIHSCECTSCQGETRMISMNINSAFTALQLKQDSRIQQLCGKMNE</sequence>
<dbReference type="SUPFAM" id="SSF82895">
    <property type="entry name" value="TSP-1 type 1 repeat"/>
    <property type="match status" value="1"/>
</dbReference>
<evidence type="ECO:0000256" key="3">
    <source>
        <dbReference type="ARBA" id="ARBA00022729"/>
    </source>
</evidence>
<dbReference type="InterPro" id="IPR029034">
    <property type="entry name" value="Cystine-knot_cytokine"/>
</dbReference>
<protein>
    <submittedName>
        <fullName evidence="8">(spotted green pufferfish) hypothetical protein</fullName>
    </submittedName>
</protein>
<reference evidence="8" key="2">
    <citation type="submission" date="2004-02" db="EMBL/GenBank/DDBJ databases">
        <authorList>
            <consortium name="Genoscope"/>
            <consortium name="Whitehead Institute Centre for Genome Research"/>
        </authorList>
    </citation>
    <scope>NUCLEOTIDE SEQUENCE</scope>
</reference>